<accession>A0A4Q0YU92</accession>
<evidence type="ECO:0000259" key="1">
    <source>
        <dbReference type="PROSITE" id="PS50943"/>
    </source>
</evidence>
<dbReference type="AlphaFoldDB" id="A0A4Q0YU92"/>
<evidence type="ECO:0000313" key="3">
    <source>
        <dbReference type="Proteomes" id="UP000290287"/>
    </source>
</evidence>
<dbReference type="RefSeq" id="WP_129121300.1">
    <property type="nucleotide sequence ID" value="NZ_PEIB01000003.1"/>
</dbReference>
<gene>
    <name evidence="2" type="ORF">CS022_04600</name>
</gene>
<comment type="caution">
    <text evidence="2">The sequence shown here is derived from an EMBL/GenBank/DDBJ whole genome shotgun (WGS) entry which is preliminary data.</text>
</comment>
<dbReference type="GO" id="GO:0003677">
    <property type="term" value="F:DNA binding"/>
    <property type="evidence" value="ECO:0007669"/>
    <property type="project" value="InterPro"/>
</dbReference>
<feature type="domain" description="HTH cro/C1-type" evidence="1">
    <location>
        <begin position="20"/>
        <end position="62"/>
    </location>
</feature>
<dbReference type="Gene3D" id="1.10.260.40">
    <property type="entry name" value="lambda repressor-like DNA-binding domains"/>
    <property type="match status" value="1"/>
</dbReference>
<protein>
    <recommendedName>
        <fullName evidence="1">HTH cro/C1-type domain-containing protein</fullName>
    </recommendedName>
</protein>
<reference evidence="2 3" key="1">
    <citation type="submission" date="2017-10" db="EMBL/GenBank/DDBJ databases">
        <title>Nyctiphanis sp. nov., isolated from the stomach of the euphausiid Nyctiphanes simplex (Hansen, 1911) in the Gulf of California.</title>
        <authorList>
            <person name="Gomez-Gil B."/>
            <person name="Aguilar-Mendez M."/>
            <person name="Lopez-Cortes A."/>
            <person name="Gomez-Gutierrez J."/>
            <person name="Roque A."/>
            <person name="Lang E."/>
            <person name="Gonzalez-Castillo A."/>
        </authorList>
    </citation>
    <scope>NUCLEOTIDE SEQUENCE [LARGE SCALE GENOMIC DNA]</scope>
    <source>
        <strain evidence="2 3">CAIM 600</strain>
    </source>
</reference>
<dbReference type="EMBL" id="PEIB01000003">
    <property type="protein sequence ID" value="RXJ74335.1"/>
    <property type="molecule type" value="Genomic_DNA"/>
</dbReference>
<dbReference type="PROSITE" id="PS50943">
    <property type="entry name" value="HTH_CROC1"/>
    <property type="match status" value="1"/>
</dbReference>
<dbReference type="OrthoDB" id="5588284at2"/>
<sequence length="118" mass="13021">MYINQLFDAYKKAKNYVQDKQIAHDLGLDSSRISEMRKGKRQVTDSEAVILAEVAGVQIEEVLLRLAADRAKDEKAQRAWQNIVGKLLGRNSKLASLAGAGILTMGSLDLKFALCILC</sequence>
<dbReference type="Proteomes" id="UP000290287">
    <property type="component" value="Unassembled WGS sequence"/>
</dbReference>
<keyword evidence="3" id="KW-1185">Reference proteome</keyword>
<name>A0A4Q0YU92_9GAMM</name>
<dbReference type="SUPFAM" id="SSF47413">
    <property type="entry name" value="lambda repressor-like DNA-binding domains"/>
    <property type="match status" value="1"/>
</dbReference>
<proteinExistence type="predicted"/>
<organism evidence="2 3">
    <name type="scientific">Veronia nyctiphanis</name>
    <dbReference type="NCBI Taxonomy" id="1278244"/>
    <lineage>
        <taxon>Bacteria</taxon>
        <taxon>Pseudomonadati</taxon>
        <taxon>Pseudomonadota</taxon>
        <taxon>Gammaproteobacteria</taxon>
        <taxon>Vibrionales</taxon>
        <taxon>Vibrionaceae</taxon>
        <taxon>Veronia</taxon>
    </lineage>
</organism>
<dbReference type="InterPro" id="IPR001387">
    <property type="entry name" value="Cro/C1-type_HTH"/>
</dbReference>
<evidence type="ECO:0000313" key="2">
    <source>
        <dbReference type="EMBL" id="RXJ74335.1"/>
    </source>
</evidence>
<dbReference type="InterPro" id="IPR010982">
    <property type="entry name" value="Lambda_DNA-bd_dom_sf"/>
</dbReference>